<protein>
    <recommendedName>
        <fullName evidence="4">Glycoside hydrolase family 5 domain-containing protein</fullName>
    </recommendedName>
</protein>
<dbReference type="OrthoDB" id="912485at2"/>
<keyword evidence="1 3" id="KW-0378">Hydrolase</keyword>
<dbReference type="HOGENOM" id="CLU_041401_0_0_6"/>
<dbReference type="SUPFAM" id="SSF51445">
    <property type="entry name" value="(Trans)glycosidases"/>
    <property type="match status" value="1"/>
</dbReference>
<comment type="similarity">
    <text evidence="3">Belongs to the glycosyl hydrolase 5 (cellulase A) family.</text>
</comment>
<dbReference type="InterPro" id="IPR017853">
    <property type="entry name" value="GH"/>
</dbReference>
<dbReference type="InterPro" id="IPR001547">
    <property type="entry name" value="Glyco_hydro_5"/>
</dbReference>
<dbReference type="KEGG" id="spe:Spro_1593"/>
<dbReference type="AlphaFoldDB" id="A8GC57"/>
<organism evidence="5">
    <name type="scientific">Serratia proteamaculans (strain 568)</name>
    <dbReference type="NCBI Taxonomy" id="399741"/>
    <lineage>
        <taxon>Bacteria</taxon>
        <taxon>Pseudomonadati</taxon>
        <taxon>Pseudomonadota</taxon>
        <taxon>Gammaproteobacteria</taxon>
        <taxon>Enterobacterales</taxon>
        <taxon>Yersiniaceae</taxon>
        <taxon>Serratia</taxon>
    </lineage>
</organism>
<proteinExistence type="inferred from homology"/>
<evidence type="ECO:0000256" key="1">
    <source>
        <dbReference type="ARBA" id="ARBA00022801"/>
    </source>
</evidence>
<accession>A8GC57</accession>
<dbReference type="PANTHER" id="PTHR12631">
    <property type="entry name" value="ALPHA-L-IDURONIDASE"/>
    <property type="match status" value="1"/>
</dbReference>
<sequence length="326" mass="37944" precursor="true">MFEALNMKFFIKSLILAAVLISPSVSAFERGINIHFKHYPRDSEFYIQLAKKYGFTSIRDDYPWQLLQKNGKDFLLSGNVNKVDYLFSQKHQNISSMLILAYGNQKLTNFDYPRTEEDIDNFVKYVSFTAARCKGTVKYYEIWNEWLYGTGIPFKSTPPDFQVYLKLVKKSSEAIRKQDPNAIIVAGSINPFKEKEREWMDNLIANGMLDYVDGISLHPYSYGNPDMSMRIPENNIKAIDKYEDHLKGMLGKSIPLYITEVGYTSYNGPNGVSDSQIYQYMQQYMDEAEKRDFIKGVWWYDLIDDGSNVKNREHRFGVLNQKLIVK</sequence>
<dbReference type="eggNOG" id="COG3664">
    <property type="taxonomic scope" value="Bacteria"/>
</dbReference>
<evidence type="ECO:0000313" key="5">
    <source>
        <dbReference type="EMBL" id="ABV40697.1"/>
    </source>
</evidence>
<dbReference type="PANTHER" id="PTHR12631:SF10">
    <property type="entry name" value="BETA-XYLOSIDASE-LIKE PROTEIN-RELATED"/>
    <property type="match status" value="1"/>
</dbReference>
<feature type="domain" description="Glycoside hydrolase family 5" evidence="4">
    <location>
        <begin position="30"/>
        <end position="285"/>
    </location>
</feature>
<dbReference type="CAZy" id="GH39">
    <property type="family name" value="Glycoside Hydrolase Family 39"/>
</dbReference>
<evidence type="ECO:0000256" key="2">
    <source>
        <dbReference type="ARBA" id="ARBA00023295"/>
    </source>
</evidence>
<dbReference type="GO" id="GO:0000272">
    <property type="term" value="P:polysaccharide catabolic process"/>
    <property type="evidence" value="ECO:0007669"/>
    <property type="project" value="InterPro"/>
</dbReference>
<dbReference type="Gene3D" id="3.20.20.80">
    <property type="entry name" value="Glycosidases"/>
    <property type="match status" value="1"/>
</dbReference>
<gene>
    <name evidence="5" type="ordered locus">Spro_1593</name>
</gene>
<evidence type="ECO:0000256" key="3">
    <source>
        <dbReference type="RuleBase" id="RU361153"/>
    </source>
</evidence>
<dbReference type="STRING" id="399741.Spro_1593"/>
<dbReference type="Pfam" id="PF00150">
    <property type="entry name" value="Cellulase"/>
    <property type="match status" value="1"/>
</dbReference>
<reference evidence="5" key="1">
    <citation type="submission" date="2007-09" db="EMBL/GenBank/DDBJ databases">
        <title>Complete sequence of chromosome of Serratia proteamaculans 568.</title>
        <authorList>
            <consortium name="US DOE Joint Genome Institute"/>
            <person name="Copeland A."/>
            <person name="Lucas S."/>
            <person name="Lapidus A."/>
            <person name="Barry K."/>
            <person name="Glavina del Rio T."/>
            <person name="Dalin E."/>
            <person name="Tice H."/>
            <person name="Pitluck S."/>
            <person name="Chain P."/>
            <person name="Malfatti S."/>
            <person name="Shin M."/>
            <person name="Vergez L."/>
            <person name="Schmutz J."/>
            <person name="Larimer F."/>
            <person name="Land M."/>
            <person name="Hauser L."/>
            <person name="Kyrpides N."/>
            <person name="Kim E."/>
            <person name="Taghavi S."/>
            <person name="Newman L."/>
            <person name="Vangronsveld J."/>
            <person name="van der Lelie D."/>
            <person name="Richardson P."/>
        </authorList>
    </citation>
    <scope>NUCLEOTIDE SEQUENCE [LARGE SCALE GENOMIC DNA]</scope>
    <source>
        <strain evidence="5">568</strain>
    </source>
</reference>
<dbReference type="GO" id="GO:0004553">
    <property type="term" value="F:hydrolase activity, hydrolyzing O-glycosyl compounds"/>
    <property type="evidence" value="ECO:0007669"/>
    <property type="project" value="InterPro"/>
</dbReference>
<dbReference type="EMBL" id="CP000826">
    <property type="protein sequence ID" value="ABV40697.1"/>
    <property type="molecule type" value="Genomic_DNA"/>
</dbReference>
<keyword evidence="2 3" id="KW-0326">Glycosidase</keyword>
<name>A8GC57_SERP5</name>
<evidence type="ECO:0000259" key="4">
    <source>
        <dbReference type="Pfam" id="PF00150"/>
    </source>
</evidence>
<dbReference type="InterPro" id="IPR051923">
    <property type="entry name" value="Glycosyl_Hydrolase_39"/>
</dbReference>